<feature type="domain" description="AAA+ ATPase" evidence="9">
    <location>
        <begin position="39"/>
        <end position="161"/>
    </location>
</feature>
<evidence type="ECO:0000256" key="6">
    <source>
        <dbReference type="ARBA" id="ARBA00032141"/>
    </source>
</evidence>
<sequence>MAQLWTDQFAPKSVEEFIGNSDLVERGLAWAKAWQAGQRQKPLLFWGQSGAGKTCLAYLLARLHGWQVFELNASDLRSKENIEKYAGGAALNASFSGRLRLVLIDEADGLQARDRGGAAAIGEIVKTAQNPVILTANDVYGDQKMKSFVYACEALEFKKINYLSMAKRLKEVLSVEGAKFDEEAVKELARNASGDMRSALLDAQTLALGESVSLADVQGMGFREREEKIFKVLEQIFKGKTVEEIRRARFSTDLSNDMLLRWVEENIPRIYTARPDTAAAFERLSKADIYSARILRRQAWEFLRYSGDLMTAGVALSRSQDYHGWLQFRFPGLLSMLSRSKALRGLKTGLCRKIGEKTHSSAREVMAHDLPYLKVLCEDKEKAAELCAQFDFEAEELAFLMDTKADTKKVKDALAKAEELRAAHAKPRSLKPLEGMTAADAPAPRGSRGSLADYVGGEETPEEKVPTAPSDDESHPSSDESRQTRLFG</sequence>
<gene>
    <name evidence="7" type="primary">rfcL</name>
    <name evidence="10" type="ORF">HA252_06915</name>
    <name evidence="11" type="ORF">J4203_01210</name>
</gene>
<dbReference type="NCBIfam" id="NF003229">
    <property type="entry name" value="PRK04195.1-5"/>
    <property type="match status" value="1"/>
</dbReference>
<evidence type="ECO:0000313" key="10">
    <source>
        <dbReference type="EMBL" id="HIH17107.1"/>
    </source>
</evidence>
<organism evidence="10 12">
    <name type="scientific">Candidatus Iainarchaeum sp</name>
    <dbReference type="NCBI Taxonomy" id="3101447"/>
    <lineage>
        <taxon>Archaea</taxon>
        <taxon>Candidatus Iainarchaeota</taxon>
        <taxon>Candidatus Iainarchaeia</taxon>
        <taxon>Candidatus Iainarchaeales</taxon>
        <taxon>Candidatus Iainarchaeaceae</taxon>
        <taxon>Candidatus Iainarchaeum</taxon>
    </lineage>
</organism>
<comment type="similarity">
    <text evidence="1 7">Belongs to the activator 1 small subunits family. RfcL subfamily.</text>
</comment>
<feature type="region of interest" description="Disordered" evidence="8">
    <location>
        <begin position="421"/>
        <end position="488"/>
    </location>
</feature>
<dbReference type="Gene3D" id="1.10.8.60">
    <property type="match status" value="1"/>
</dbReference>
<evidence type="ECO:0000256" key="2">
    <source>
        <dbReference type="ARBA" id="ARBA00014793"/>
    </source>
</evidence>
<dbReference type="GO" id="GO:0016887">
    <property type="term" value="F:ATP hydrolysis activity"/>
    <property type="evidence" value="ECO:0007669"/>
    <property type="project" value="InterPro"/>
</dbReference>
<reference evidence="12" key="1">
    <citation type="journal article" date="2020" name="bioRxiv">
        <title>A rank-normalized archaeal taxonomy based on genome phylogeny resolves widespread incomplete and uneven classifications.</title>
        <authorList>
            <person name="Rinke C."/>
            <person name="Chuvochina M."/>
            <person name="Mussig A.J."/>
            <person name="Chaumeil P.-A."/>
            <person name="Waite D.W."/>
            <person name="Whitman W.B."/>
            <person name="Parks D.H."/>
            <person name="Hugenholtz P."/>
        </authorList>
    </citation>
    <scope>NUCLEOTIDE SEQUENCE [LARGE SCALE GENOMIC DNA]</scope>
</reference>
<keyword evidence="5 7" id="KW-0067">ATP-binding</keyword>
<dbReference type="Gene3D" id="3.40.50.300">
    <property type="entry name" value="P-loop containing nucleotide triphosphate hydrolases"/>
    <property type="match status" value="1"/>
</dbReference>
<evidence type="ECO:0000256" key="8">
    <source>
        <dbReference type="SAM" id="MobiDB-lite"/>
    </source>
</evidence>
<name>A0A7J4JMH5_9ARCH</name>
<dbReference type="InterPro" id="IPR047854">
    <property type="entry name" value="RFC_lid"/>
</dbReference>
<keyword evidence="3 7" id="KW-0235">DNA replication</keyword>
<evidence type="ECO:0000256" key="5">
    <source>
        <dbReference type="ARBA" id="ARBA00022840"/>
    </source>
</evidence>
<dbReference type="InterPro" id="IPR003593">
    <property type="entry name" value="AAA+_ATPase"/>
</dbReference>
<evidence type="ECO:0000256" key="4">
    <source>
        <dbReference type="ARBA" id="ARBA00022741"/>
    </source>
</evidence>
<dbReference type="InterPro" id="IPR045085">
    <property type="entry name" value="HLD_clamp_pol_III_gamma_tau"/>
</dbReference>
<evidence type="ECO:0000259" key="9">
    <source>
        <dbReference type="SMART" id="SM00382"/>
    </source>
</evidence>
<comment type="caution">
    <text evidence="10">The sequence shown here is derived from an EMBL/GenBank/DDBJ whole genome shotgun (WGS) entry which is preliminary data.</text>
</comment>
<dbReference type="InterPro" id="IPR003959">
    <property type="entry name" value="ATPase_AAA_core"/>
</dbReference>
<evidence type="ECO:0000313" key="12">
    <source>
        <dbReference type="Proteomes" id="UP000564964"/>
    </source>
</evidence>
<comment type="caution">
    <text evidence="7">Lacks conserved residue(s) required for the propagation of feature annotation.</text>
</comment>
<dbReference type="GO" id="GO:0003689">
    <property type="term" value="F:DNA clamp loader activity"/>
    <property type="evidence" value="ECO:0007669"/>
    <property type="project" value="UniProtKB-UniRule"/>
</dbReference>
<evidence type="ECO:0000256" key="3">
    <source>
        <dbReference type="ARBA" id="ARBA00022705"/>
    </source>
</evidence>
<dbReference type="SMART" id="SM00382">
    <property type="entry name" value="AAA"/>
    <property type="match status" value="1"/>
</dbReference>
<dbReference type="EMBL" id="JAGVWE010000002">
    <property type="protein sequence ID" value="MBS3062466.1"/>
    <property type="molecule type" value="Genomic_DNA"/>
</dbReference>
<keyword evidence="4 7" id="KW-0547">Nucleotide-binding</keyword>
<dbReference type="Pfam" id="PF00004">
    <property type="entry name" value="AAA"/>
    <property type="match status" value="1"/>
</dbReference>
<dbReference type="Proteomes" id="UP000678237">
    <property type="component" value="Unassembled WGS sequence"/>
</dbReference>
<dbReference type="HAMAP" id="MF_01508">
    <property type="entry name" value="RfcL"/>
    <property type="match status" value="1"/>
</dbReference>
<feature type="compositionally biased region" description="Basic and acidic residues" evidence="8">
    <location>
        <begin position="472"/>
        <end position="488"/>
    </location>
</feature>
<evidence type="ECO:0000256" key="1">
    <source>
        <dbReference type="ARBA" id="ARBA00006878"/>
    </source>
</evidence>
<accession>A0A7J4JMH5</accession>
<dbReference type="SUPFAM" id="SSF52540">
    <property type="entry name" value="P-loop containing nucleoside triphosphate hydrolases"/>
    <property type="match status" value="1"/>
</dbReference>
<dbReference type="CDD" id="cd18140">
    <property type="entry name" value="HLD_clamp_RFC"/>
    <property type="match status" value="1"/>
</dbReference>
<protein>
    <recommendedName>
        <fullName evidence="2 7">Replication factor C large subunit</fullName>
        <shortName evidence="7">RFC large subunit</shortName>
    </recommendedName>
    <alternativeName>
        <fullName evidence="6 7">Clamp loader large subunit</fullName>
    </alternativeName>
</protein>
<dbReference type="PANTHER" id="PTHR23389:SF6">
    <property type="entry name" value="REPLICATION FACTOR C SUBUNIT 1"/>
    <property type="match status" value="1"/>
</dbReference>
<dbReference type="CDD" id="cd00009">
    <property type="entry name" value="AAA"/>
    <property type="match status" value="1"/>
</dbReference>
<dbReference type="EMBL" id="DUGH01000165">
    <property type="protein sequence ID" value="HIH17107.1"/>
    <property type="molecule type" value="Genomic_DNA"/>
</dbReference>
<comment type="subunit">
    <text evidence="7">Heteromultimer composed of small subunits (RfcS) and large subunits (RfcL).</text>
</comment>
<dbReference type="GO" id="GO:0006260">
    <property type="term" value="P:DNA replication"/>
    <property type="evidence" value="ECO:0007669"/>
    <property type="project" value="UniProtKB-UniRule"/>
</dbReference>
<reference evidence="11" key="2">
    <citation type="submission" date="2021-03" db="EMBL/GenBank/DDBJ databases">
        <authorList>
            <person name="Jaffe A."/>
        </authorList>
    </citation>
    <scope>NUCLEOTIDE SEQUENCE</scope>
    <source>
        <strain evidence="11">RIFCSPLOWO2_01_FULL_58_19</strain>
    </source>
</reference>
<dbReference type="InterPro" id="IPR027417">
    <property type="entry name" value="P-loop_NTPase"/>
</dbReference>
<dbReference type="AlphaFoldDB" id="A0A7J4JMH5"/>
<reference evidence="11" key="3">
    <citation type="submission" date="2021-05" db="EMBL/GenBank/DDBJ databases">
        <title>Protein family content uncovers lineage relationships and bacterial pathway maintenance mechanisms in DPANN archaea.</title>
        <authorList>
            <person name="Castelle C.J."/>
            <person name="Meheust R."/>
            <person name="Jaffe A.L."/>
            <person name="Seitz K."/>
            <person name="Gong X."/>
            <person name="Baker B.J."/>
            <person name="Banfield J.F."/>
        </authorList>
    </citation>
    <scope>NUCLEOTIDE SEQUENCE</scope>
    <source>
        <strain evidence="11">RIFCSPLOWO2_01_FULL_58_19</strain>
    </source>
</reference>
<proteinExistence type="inferred from homology"/>
<dbReference type="Pfam" id="PF22608">
    <property type="entry name" value="DNAX_ATPase_lid"/>
    <property type="match status" value="1"/>
</dbReference>
<evidence type="ECO:0000256" key="7">
    <source>
        <dbReference type="HAMAP-Rule" id="MF_01508"/>
    </source>
</evidence>
<comment type="function">
    <text evidence="7">Part of the RFC clamp loader complex which loads the PCNA sliding clamp onto DNA.</text>
</comment>
<dbReference type="InterPro" id="IPR023935">
    <property type="entry name" value="Rep_factor-C_lsu"/>
</dbReference>
<dbReference type="Proteomes" id="UP000564964">
    <property type="component" value="Unassembled WGS sequence"/>
</dbReference>
<dbReference type="GO" id="GO:0005524">
    <property type="term" value="F:ATP binding"/>
    <property type="evidence" value="ECO:0007669"/>
    <property type="project" value="UniProtKB-UniRule"/>
</dbReference>
<dbReference type="PANTHER" id="PTHR23389">
    <property type="entry name" value="CHROMOSOME TRANSMISSION FIDELITY FACTOR 18"/>
    <property type="match status" value="1"/>
</dbReference>
<evidence type="ECO:0000313" key="11">
    <source>
        <dbReference type="EMBL" id="MBS3062466.1"/>
    </source>
</evidence>